<feature type="domain" description="Aldehyde dehydrogenase" evidence="4">
    <location>
        <begin position="4"/>
        <end position="448"/>
    </location>
</feature>
<dbReference type="InterPro" id="IPR047110">
    <property type="entry name" value="GABD/Sad-like"/>
</dbReference>
<reference evidence="5 6" key="1">
    <citation type="submission" date="2019-04" db="EMBL/GenBank/DDBJ databases">
        <title>Psychroflexus halotolerans sp. nov., isolated from a marine solar saltern.</title>
        <authorList>
            <person name="Feng X."/>
        </authorList>
    </citation>
    <scope>NUCLEOTIDE SEQUENCE [LARGE SCALE GENOMIC DNA]</scope>
    <source>
        <strain evidence="5 6">WDS2C27</strain>
    </source>
</reference>
<keyword evidence="6" id="KW-1185">Reference proteome</keyword>
<accession>A0A4V6ALE9</accession>
<evidence type="ECO:0000259" key="4">
    <source>
        <dbReference type="Pfam" id="PF00171"/>
    </source>
</evidence>
<dbReference type="RefSeq" id="WP_138931617.1">
    <property type="nucleotide sequence ID" value="NZ_SWMU01000002.1"/>
</dbReference>
<dbReference type="EMBL" id="SWMU01000002">
    <property type="protein sequence ID" value="TKS56515.1"/>
    <property type="molecule type" value="Genomic_DNA"/>
</dbReference>
<gene>
    <name evidence="5" type="ORF">FCN74_05615</name>
</gene>
<dbReference type="Gene3D" id="3.40.605.10">
    <property type="entry name" value="Aldehyde Dehydrogenase, Chain A, domain 1"/>
    <property type="match status" value="1"/>
</dbReference>
<dbReference type="InterPro" id="IPR016160">
    <property type="entry name" value="Ald_DH_CS_CYS"/>
</dbReference>
<comment type="caution">
    <text evidence="5">The sequence shown here is derived from an EMBL/GenBank/DDBJ whole genome shotgun (WGS) entry which is preliminary data.</text>
</comment>
<evidence type="ECO:0000313" key="6">
    <source>
        <dbReference type="Proteomes" id="UP000306552"/>
    </source>
</evidence>
<dbReference type="SUPFAM" id="SSF53720">
    <property type="entry name" value="ALDH-like"/>
    <property type="match status" value="1"/>
</dbReference>
<evidence type="ECO:0000313" key="5">
    <source>
        <dbReference type="EMBL" id="TKS56515.1"/>
    </source>
</evidence>
<dbReference type="Proteomes" id="UP000306552">
    <property type="component" value="Unassembled WGS sequence"/>
</dbReference>
<dbReference type="OrthoDB" id="9762913at2"/>
<name>A0A4V6ALE9_9FLAO</name>
<protein>
    <submittedName>
        <fullName evidence="5">NAD-dependent succinate-semialdehyde dehydrogenase</fullName>
    </submittedName>
</protein>
<dbReference type="PANTHER" id="PTHR43217:SF1">
    <property type="entry name" value="SUCCINATE SEMIALDEHYDE DEHYDROGENASE [NAD(P)+] SAD"/>
    <property type="match status" value="1"/>
</dbReference>
<dbReference type="CDD" id="cd07100">
    <property type="entry name" value="ALDH_SSADH1_GabD1"/>
    <property type="match status" value="1"/>
</dbReference>
<dbReference type="InterPro" id="IPR044148">
    <property type="entry name" value="ALDH_GabD1-like"/>
</dbReference>
<proteinExistence type="inferred from homology"/>
<dbReference type="Gene3D" id="3.40.309.10">
    <property type="entry name" value="Aldehyde Dehydrogenase, Chain A, domain 2"/>
    <property type="match status" value="1"/>
</dbReference>
<organism evidence="5 6">
    <name type="scientific">Mesohalobacter halotolerans</name>
    <dbReference type="NCBI Taxonomy" id="1883405"/>
    <lineage>
        <taxon>Bacteria</taxon>
        <taxon>Pseudomonadati</taxon>
        <taxon>Bacteroidota</taxon>
        <taxon>Flavobacteriia</taxon>
        <taxon>Flavobacteriales</taxon>
        <taxon>Flavobacteriaceae</taxon>
        <taxon>Mesohalobacter</taxon>
    </lineage>
</organism>
<dbReference type="InterPro" id="IPR016163">
    <property type="entry name" value="Ald_DH_C"/>
</dbReference>
<dbReference type="FunFam" id="3.40.309.10:FF:000009">
    <property type="entry name" value="Aldehyde dehydrogenase A"/>
    <property type="match status" value="1"/>
</dbReference>
<evidence type="ECO:0000256" key="3">
    <source>
        <dbReference type="ARBA" id="ARBA00023002"/>
    </source>
</evidence>
<keyword evidence="3" id="KW-0560">Oxidoreductase</keyword>
<dbReference type="InterPro" id="IPR015590">
    <property type="entry name" value="Aldehyde_DH_dom"/>
</dbReference>
<evidence type="ECO:0000256" key="2">
    <source>
        <dbReference type="ARBA" id="ARBA00022857"/>
    </source>
</evidence>
<sequence>MGLQTRNPYTHQDLKLYKTSGSTELEEKISAADKVFQKFKTFKPSSRVEKMQRLAKLLRDNSSKYAKQISLEMGKPFSQAKGEIEKCAWVCAFYADNAPQFLESKIVKTDDKSSYINYEPLGVILAIMPWNYPFWQVFRVIAPNLMLGNSILIKHAPNTLGCGEMIQGLVEDAGFKPHSVGHIIVKVEQIESIINHKLIKAVTLTGSTKAGSIVASQAGKAIKKSVLELGGSNALVVFEDADLEKTAEICVKARFQNTGQSCIAGKRLLVHNSVYDEFMEKIKAEIQQLNIGNPFDNNSDISVMAREDLAEALKSQLDKSVKMGATISHGGQQDKTYFEPTLVENVTPDMPIFKEETFGPVLAVTAFKDEEEAVKLINTSKYGLGVSLFTENKSKYQRLISQIEDGAVFVNSLVKSDPRLPFGGTKHSGYGRELGREGILEFANIKTVYIQ</sequence>
<dbReference type="GO" id="GO:0004030">
    <property type="term" value="F:aldehyde dehydrogenase [NAD(P)+] activity"/>
    <property type="evidence" value="ECO:0007669"/>
    <property type="project" value="InterPro"/>
</dbReference>
<dbReference type="FunFam" id="3.40.605.10:FF:000012">
    <property type="entry name" value="NAD-dependent succinate-semialdehyde dehydrogenase"/>
    <property type="match status" value="1"/>
</dbReference>
<dbReference type="PANTHER" id="PTHR43217">
    <property type="entry name" value="SUCCINATE SEMIALDEHYDE DEHYDROGENASE [NAD(P)+] SAD"/>
    <property type="match status" value="1"/>
</dbReference>
<dbReference type="PROSITE" id="PS00070">
    <property type="entry name" value="ALDEHYDE_DEHYDR_CYS"/>
    <property type="match status" value="1"/>
</dbReference>
<dbReference type="AlphaFoldDB" id="A0A4V6ALE9"/>
<dbReference type="Pfam" id="PF00171">
    <property type="entry name" value="Aldedh"/>
    <property type="match status" value="1"/>
</dbReference>
<evidence type="ECO:0000256" key="1">
    <source>
        <dbReference type="ARBA" id="ARBA00009986"/>
    </source>
</evidence>
<dbReference type="GO" id="GO:0004777">
    <property type="term" value="F:succinate-semialdehyde dehydrogenase (NAD+) activity"/>
    <property type="evidence" value="ECO:0007669"/>
    <property type="project" value="TreeGrafter"/>
</dbReference>
<dbReference type="InterPro" id="IPR016162">
    <property type="entry name" value="Ald_DH_N"/>
</dbReference>
<keyword evidence="2" id="KW-0521">NADP</keyword>
<dbReference type="InterPro" id="IPR016161">
    <property type="entry name" value="Ald_DH/histidinol_DH"/>
</dbReference>
<comment type="similarity">
    <text evidence="1">Belongs to the aldehyde dehydrogenase family.</text>
</comment>